<reference evidence="3" key="1">
    <citation type="submission" date="2020-04" db="EMBL/GenBank/DDBJ databases">
        <title>Analysis of mating type loci in Filobasidium floriforme.</title>
        <authorList>
            <person name="Nowrousian M."/>
        </authorList>
    </citation>
    <scope>NUCLEOTIDE SEQUENCE</scope>
    <source>
        <strain evidence="3">CBS 6242</strain>
    </source>
</reference>
<sequence>MSRDRSGSNQSKHKLSLSSGSSVGQHQRGKKSVSSAHGSNPSGHRQTESVISGSTVVSRKKVTTVPPFARHDPPSPPTSPRLQPTSPTGPSHNPGLSITSLEPTITNSSFDPSRSQSPYGGSFEADDPNVPASWWTFAIPGRYKAFHGLQAAWHETVQANDRLRAESEHLGKDYFANKRRRSSADTEAQSVRARRRLSTIAGEDGDAYEMDGTMTPGRLEMGVNNKEKRMRFNTLSLPGSRRASTDNIGRPGTQTHDRAFTLGPPIKGSLLSSGKKYSFLPSRAPNRSKSTPASLHDDMPNPLDGPIIEGVATSDSPVDTEMPIPKTPERPTLNIAIPPPIFATGPPGFGYRPPFQALSPPTPDAWDRPYSDYHGSPAQASRTAQKGSTAGAAHPPPSPWSQPYQSADYGFRGHGPDDNEPTFSGDTLVNSRERDDYRYREKDGKWHNRRKKMKGKAAQATGWSALRRKLIEEGSGGTLRQRARKFLIFDARSALYMRLFGSSCVIIALVLSILNYRFEQRIGTAGIVGSSPLLTIGYASITIVHQIVALWRESFGRPIGLWGLRSKIVWVCGDLFFIALWSSDLSLTISDYMSTPLLCTSSSPWWSSIPQFELPTSVTTSRDTDDVCKRQAVLVAFVLLTTVSYVANMVLSLFRIMERIRVVAKQAERTGPPNFEH</sequence>
<feature type="compositionally biased region" description="Polar residues" evidence="1">
    <location>
        <begin position="89"/>
        <end position="119"/>
    </location>
</feature>
<feature type="transmembrane region" description="Helical" evidence="2">
    <location>
        <begin position="495"/>
        <end position="516"/>
    </location>
</feature>
<evidence type="ECO:0000256" key="1">
    <source>
        <dbReference type="SAM" id="MobiDB-lite"/>
    </source>
</evidence>
<keyword evidence="2" id="KW-0812">Transmembrane</keyword>
<protein>
    <recommendedName>
        <fullName evidence="5">Regulator of phospholipase D SRF1</fullName>
    </recommendedName>
</protein>
<proteinExistence type="predicted"/>
<organism evidence="3 4">
    <name type="scientific">Filobasidium floriforme</name>
    <dbReference type="NCBI Taxonomy" id="5210"/>
    <lineage>
        <taxon>Eukaryota</taxon>
        <taxon>Fungi</taxon>
        <taxon>Dikarya</taxon>
        <taxon>Basidiomycota</taxon>
        <taxon>Agaricomycotina</taxon>
        <taxon>Tremellomycetes</taxon>
        <taxon>Filobasidiales</taxon>
        <taxon>Filobasidiaceae</taxon>
        <taxon>Filobasidium</taxon>
    </lineage>
</organism>
<feature type="compositionally biased region" description="Polar residues" evidence="1">
    <location>
        <begin position="421"/>
        <end position="430"/>
    </location>
</feature>
<evidence type="ECO:0008006" key="5">
    <source>
        <dbReference type="Google" id="ProtNLM"/>
    </source>
</evidence>
<feature type="region of interest" description="Disordered" evidence="1">
    <location>
        <begin position="1"/>
        <end position="124"/>
    </location>
</feature>
<dbReference type="GO" id="GO:0071944">
    <property type="term" value="C:cell periphery"/>
    <property type="evidence" value="ECO:0007669"/>
    <property type="project" value="TreeGrafter"/>
</dbReference>
<dbReference type="AlphaFoldDB" id="A0A8K0JGT7"/>
<evidence type="ECO:0000313" key="4">
    <source>
        <dbReference type="Proteomes" id="UP000812966"/>
    </source>
</evidence>
<accession>A0A8K0JGT7</accession>
<comment type="caution">
    <text evidence="3">The sequence shown here is derived from an EMBL/GenBank/DDBJ whole genome shotgun (WGS) entry which is preliminary data.</text>
</comment>
<gene>
    <name evidence="3" type="ORF">FFLO_05428</name>
</gene>
<feature type="region of interest" description="Disordered" evidence="1">
    <location>
        <begin position="237"/>
        <end position="267"/>
    </location>
</feature>
<feature type="compositionally biased region" description="Low complexity" evidence="1">
    <location>
        <begin position="16"/>
        <end position="26"/>
    </location>
</feature>
<dbReference type="PANTHER" id="PTHR36819">
    <property type="entry name" value="REGULATOR OF PHOSPHOLIPASE D SRF1"/>
    <property type="match status" value="1"/>
</dbReference>
<dbReference type="Proteomes" id="UP000812966">
    <property type="component" value="Unassembled WGS sequence"/>
</dbReference>
<evidence type="ECO:0000313" key="3">
    <source>
        <dbReference type="EMBL" id="KAG7529739.1"/>
    </source>
</evidence>
<feature type="transmembrane region" description="Helical" evidence="2">
    <location>
        <begin position="522"/>
        <end position="548"/>
    </location>
</feature>
<name>A0A8K0JGT7_9TREE</name>
<dbReference type="PANTHER" id="PTHR36819:SF1">
    <property type="entry name" value="REGULATOR OF PHOSPHOLIPASE D SRF1"/>
    <property type="match status" value="1"/>
</dbReference>
<dbReference type="EMBL" id="JABELV010000137">
    <property type="protein sequence ID" value="KAG7529739.1"/>
    <property type="molecule type" value="Genomic_DNA"/>
</dbReference>
<dbReference type="GO" id="GO:0000324">
    <property type="term" value="C:fungal-type vacuole"/>
    <property type="evidence" value="ECO:0007669"/>
    <property type="project" value="TreeGrafter"/>
</dbReference>
<feature type="region of interest" description="Disordered" evidence="1">
    <location>
        <begin position="279"/>
        <end position="301"/>
    </location>
</feature>
<feature type="compositionally biased region" description="Polar residues" evidence="1">
    <location>
        <begin position="32"/>
        <end position="53"/>
    </location>
</feature>
<keyword evidence="2" id="KW-1133">Transmembrane helix</keyword>
<feature type="compositionally biased region" description="Basic and acidic residues" evidence="1">
    <location>
        <begin position="431"/>
        <end position="446"/>
    </location>
</feature>
<feature type="region of interest" description="Disordered" evidence="1">
    <location>
        <begin position="350"/>
        <end position="458"/>
    </location>
</feature>
<dbReference type="InterPro" id="IPR037737">
    <property type="entry name" value="Srf1"/>
</dbReference>
<evidence type="ECO:0000256" key="2">
    <source>
        <dbReference type="SAM" id="Phobius"/>
    </source>
</evidence>
<feature type="compositionally biased region" description="Polar residues" evidence="1">
    <location>
        <begin position="378"/>
        <end position="388"/>
    </location>
</feature>
<feature type="transmembrane region" description="Helical" evidence="2">
    <location>
        <begin position="632"/>
        <end position="651"/>
    </location>
</feature>
<keyword evidence="2" id="KW-0472">Membrane</keyword>
<keyword evidence="4" id="KW-1185">Reference proteome</keyword>